<dbReference type="PANTHER" id="PTHR44591">
    <property type="entry name" value="STRESS RESPONSE REGULATOR PROTEIN 1"/>
    <property type="match status" value="1"/>
</dbReference>
<dbReference type="AlphaFoldDB" id="A0A6I6DYB4"/>
<dbReference type="SMART" id="SM00448">
    <property type="entry name" value="REC"/>
    <property type="match status" value="1"/>
</dbReference>
<dbReference type="GO" id="GO:0000160">
    <property type="term" value="P:phosphorelay signal transduction system"/>
    <property type="evidence" value="ECO:0007669"/>
    <property type="project" value="InterPro"/>
</dbReference>
<sequence>MAKTIMVVDDSASFRSVVGIALRGAGYEVIEACDGRDALAKLDGTIKVHLIISDVNMPNMDGITLVSEIKKLPNYRFTPILMLTTESQPEKKEAARAAGAKAWLVKPFQPPMLLDAVSKLILP</sequence>
<keyword evidence="1 2" id="KW-0597">Phosphoprotein</keyword>
<keyword evidence="5" id="KW-1185">Reference proteome</keyword>
<feature type="domain" description="Response regulatory" evidence="3">
    <location>
        <begin position="4"/>
        <end position="121"/>
    </location>
</feature>
<reference evidence="4 5" key="1">
    <citation type="submission" date="2019-12" db="EMBL/GenBank/DDBJ databases">
        <title>The complete genome of the thermophilic, anoxygenic phototrophic gammaproteobacterium Thermochromatium tepidum.</title>
        <authorList>
            <person name="Sattley W.M."/>
            <person name="Swingley W.D."/>
            <person name="Burchell B.M."/>
            <person name="Gurbani S.A."/>
            <person name="Kujawa C.M."/>
            <person name="Nuccio D.A."/>
            <person name="Schladweiler J."/>
            <person name="Shaffer K.N."/>
            <person name="Stokes L.M."/>
            <person name="Touchman J.W."/>
            <person name="Blankenship R.E."/>
            <person name="Madigan M.T."/>
        </authorList>
    </citation>
    <scope>NUCLEOTIDE SEQUENCE [LARGE SCALE GENOMIC DNA]</scope>
    <source>
        <strain evidence="4 5">ATCC 43061</strain>
    </source>
</reference>
<protein>
    <submittedName>
        <fullName evidence="4">Response regulator</fullName>
    </submittedName>
</protein>
<dbReference type="Proteomes" id="UP000426424">
    <property type="component" value="Chromosome"/>
</dbReference>
<evidence type="ECO:0000256" key="2">
    <source>
        <dbReference type="PROSITE-ProRule" id="PRU00169"/>
    </source>
</evidence>
<dbReference type="EMBL" id="CP039268">
    <property type="protein sequence ID" value="QGU32591.1"/>
    <property type="molecule type" value="Genomic_DNA"/>
</dbReference>
<dbReference type="SUPFAM" id="SSF52172">
    <property type="entry name" value="CheY-like"/>
    <property type="match status" value="1"/>
</dbReference>
<dbReference type="InterPro" id="IPR050595">
    <property type="entry name" value="Bact_response_regulator"/>
</dbReference>
<dbReference type="Gene3D" id="3.40.50.2300">
    <property type="match status" value="1"/>
</dbReference>
<dbReference type="InterPro" id="IPR011006">
    <property type="entry name" value="CheY-like_superfamily"/>
</dbReference>
<dbReference type="OrthoDB" id="9800897at2"/>
<dbReference type="InterPro" id="IPR001789">
    <property type="entry name" value="Sig_transdc_resp-reg_receiver"/>
</dbReference>
<name>A0A6I6DYB4_THETI</name>
<organism evidence="4 5">
    <name type="scientific">Thermochromatium tepidum ATCC 43061</name>
    <dbReference type="NCBI Taxonomy" id="316276"/>
    <lineage>
        <taxon>Bacteria</taxon>
        <taxon>Pseudomonadati</taxon>
        <taxon>Pseudomonadota</taxon>
        <taxon>Gammaproteobacteria</taxon>
        <taxon>Chromatiales</taxon>
        <taxon>Chromatiaceae</taxon>
        <taxon>Thermochromatium</taxon>
    </lineage>
</organism>
<dbReference type="RefSeq" id="WP_153974787.1">
    <property type="nucleotide sequence ID" value="NZ_CP039268.1"/>
</dbReference>
<dbReference type="PROSITE" id="PS50110">
    <property type="entry name" value="RESPONSE_REGULATORY"/>
    <property type="match status" value="1"/>
</dbReference>
<dbReference type="PANTHER" id="PTHR44591:SF25">
    <property type="entry name" value="CHEMOTAXIS TWO-COMPONENT RESPONSE REGULATOR"/>
    <property type="match status" value="1"/>
</dbReference>
<dbReference type="KEGG" id="ttp:E6P07_06080"/>
<gene>
    <name evidence="4" type="ORF">E6P07_06080</name>
</gene>
<evidence type="ECO:0000313" key="4">
    <source>
        <dbReference type="EMBL" id="QGU32591.1"/>
    </source>
</evidence>
<evidence type="ECO:0000313" key="5">
    <source>
        <dbReference type="Proteomes" id="UP000426424"/>
    </source>
</evidence>
<dbReference type="Pfam" id="PF00072">
    <property type="entry name" value="Response_reg"/>
    <property type="match status" value="1"/>
</dbReference>
<accession>A0A6I6DYB4</accession>
<proteinExistence type="predicted"/>
<feature type="modified residue" description="4-aspartylphosphate" evidence="2">
    <location>
        <position position="54"/>
    </location>
</feature>
<evidence type="ECO:0000259" key="3">
    <source>
        <dbReference type="PROSITE" id="PS50110"/>
    </source>
</evidence>
<evidence type="ECO:0000256" key="1">
    <source>
        <dbReference type="ARBA" id="ARBA00022553"/>
    </source>
</evidence>